<evidence type="ECO:0000256" key="1">
    <source>
        <dbReference type="SAM" id="MobiDB-lite"/>
    </source>
</evidence>
<dbReference type="EMBL" id="NBCO01000009">
    <property type="protein sequence ID" value="ORC90298.1"/>
    <property type="molecule type" value="Genomic_DNA"/>
</dbReference>
<dbReference type="VEuPathDB" id="TriTrypDB:TM35_000093480"/>
<comment type="caution">
    <text evidence="2">The sequence shown here is derived from an EMBL/GenBank/DDBJ whole genome shotgun (WGS) entry which is preliminary data.</text>
</comment>
<feature type="compositionally biased region" description="Polar residues" evidence="1">
    <location>
        <begin position="27"/>
        <end position="43"/>
    </location>
</feature>
<protein>
    <submittedName>
        <fullName evidence="2">Uncharacterized protein</fullName>
    </submittedName>
</protein>
<keyword evidence="3" id="KW-1185">Reference proteome</keyword>
<dbReference type="RefSeq" id="XP_028884364.1">
    <property type="nucleotide sequence ID" value="XM_029024587.1"/>
</dbReference>
<dbReference type="Proteomes" id="UP000192257">
    <property type="component" value="Unassembled WGS sequence"/>
</dbReference>
<evidence type="ECO:0000313" key="3">
    <source>
        <dbReference type="Proteomes" id="UP000192257"/>
    </source>
</evidence>
<evidence type="ECO:0000313" key="2">
    <source>
        <dbReference type="EMBL" id="ORC90298.1"/>
    </source>
</evidence>
<sequence length="130" mass="14082">MGMLETAPPTVEYPEYVDPWKNEENVQEQTTHTSGNEHVTQPSADGHYANSASKTHIKRLEEAALQCCDMSQHIIYTGVVTDESIAAATVRAIPTPTTLNIGTEYHQSGTTTNKDSPGAQSAVHKEEGVT</sequence>
<feature type="region of interest" description="Disordered" evidence="1">
    <location>
        <begin position="99"/>
        <end position="130"/>
    </location>
</feature>
<organism evidence="2 3">
    <name type="scientific">Trypanosoma theileri</name>
    <dbReference type="NCBI Taxonomy" id="67003"/>
    <lineage>
        <taxon>Eukaryota</taxon>
        <taxon>Discoba</taxon>
        <taxon>Euglenozoa</taxon>
        <taxon>Kinetoplastea</taxon>
        <taxon>Metakinetoplastina</taxon>
        <taxon>Trypanosomatida</taxon>
        <taxon>Trypanosomatidae</taxon>
        <taxon>Trypanosoma</taxon>
    </lineage>
</organism>
<proteinExistence type="predicted"/>
<accession>A0A1X0P0H2</accession>
<gene>
    <name evidence="2" type="ORF">TM35_000093480</name>
</gene>
<dbReference type="GeneID" id="39984367"/>
<dbReference type="AlphaFoldDB" id="A0A1X0P0H2"/>
<feature type="region of interest" description="Disordered" evidence="1">
    <location>
        <begin position="24"/>
        <end position="53"/>
    </location>
</feature>
<feature type="compositionally biased region" description="Polar residues" evidence="1">
    <location>
        <begin position="99"/>
        <end position="119"/>
    </location>
</feature>
<reference evidence="2 3" key="1">
    <citation type="submission" date="2017-03" db="EMBL/GenBank/DDBJ databases">
        <title>An alternative strategy for trypanosome survival in the mammalian bloodstream revealed through genome and transcriptome analysis of the ubiquitous bovine parasite Trypanosoma (Megatrypanum) theileri.</title>
        <authorList>
            <person name="Kelly S."/>
            <person name="Ivens A."/>
            <person name="Mott A."/>
            <person name="O'Neill E."/>
            <person name="Emms D."/>
            <person name="Macleod O."/>
            <person name="Voorheis P."/>
            <person name="Matthews J."/>
            <person name="Matthews K."/>
            <person name="Carrington M."/>
        </authorList>
    </citation>
    <scope>NUCLEOTIDE SEQUENCE [LARGE SCALE GENOMIC DNA]</scope>
    <source>
        <strain evidence="2">Edinburgh</strain>
    </source>
</reference>
<name>A0A1X0P0H2_9TRYP</name>